<dbReference type="SMART" id="SM00028">
    <property type="entry name" value="TPR"/>
    <property type="match status" value="2"/>
</dbReference>
<evidence type="ECO:0008006" key="2">
    <source>
        <dbReference type="Google" id="ProtNLM"/>
    </source>
</evidence>
<dbReference type="EMBL" id="VSSQ01045819">
    <property type="protein sequence ID" value="MPM99733.1"/>
    <property type="molecule type" value="Genomic_DNA"/>
</dbReference>
<sequence>MTAFMAQDHDRAIEFFNKALEHEYDAAGDAYSYLAESYKAKSDVAMAKEVLNRGFTKYPSTQSILVSLINTYLESNDDPNKILELIHQAQKNEPNNATLHYAEGNVWKNLGELDKAIESYKNSVKIDENYYFGFFAIGAAYYDNAVELQAKAADEMDDAKYEAMVKELEANLEAAIEPFEKCFAASQDEEIKTVVAEYLKNIYFRFREKSAEYMAGYEKYNTYSAKPE</sequence>
<reference evidence="1" key="1">
    <citation type="submission" date="2019-08" db="EMBL/GenBank/DDBJ databases">
        <authorList>
            <person name="Kucharzyk K."/>
            <person name="Murdoch R.W."/>
            <person name="Higgins S."/>
            <person name="Loffler F."/>
        </authorList>
    </citation>
    <scope>NUCLEOTIDE SEQUENCE</scope>
</reference>
<evidence type="ECO:0000313" key="1">
    <source>
        <dbReference type="EMBL" id="MPM99733.1"/>
    </source>
</evidence>
<name>A0A645EG51_9ZZZZ</name>
<organism evidence="1">
    <name type="scientific">bioreactor metagenome</name>
    <dbReference type="NCBI Taxonomy" id="1076179"/>
    <lineage>
        <taxon>unclassified sequences</taxon>
        <taxon>metagenomes</taxon>
        <taxon>ecological metagenomes</taxon>
    </lineage>
</organism>
<dbReference type="PROSITE" id="PS50005">
    <property type="entry name" value="TPR"/>
    <property type="match status" value="1"/>
</dbReference>
<gene>
    <name evidence="1" type="ORF">SDC9_146927</name>
</gene>
<dbReference type="InterPro" id="IPR011990">
    <property type="entry name" value="TPR-like_helical_dom_sf"/>
</dbReference>
<protein>
    <recommendedName>
        <fullName evidence="2">Lipopolysaccharide assembly protein B</fullName>
    </recommendedName>
</protein>
<dbReference type="AlphaFoldDB" id="A0A645EG51"/>
<dbReference type="SUPFAM" id="SSF48452">
    <property type="entry name" value="TPR-like"/>
    <property type="match status" value="1"/>
</dbReference>
<comment type="caution">
    <text evidence="1">The sequence shown here is derived from an EMBL/GenBank/DDBJ whole genome shotgun (WGS) entry which is preliminary data.</text>
</comment>
<dbReference type="Pfam" id="PF13414">
    <property type="entry name" value="TPR_11"/>
    <property type="match status" value="1"/>
</dbReference>
<dbReference type="Gene3D" id="1.25.40.10">
    <property type="entry name" value="Tetratricopeptide repeat domain"/>
    <property type="match status" value="2"/>
</dbReference>
<proteinExistence type="predicted"/>
<dbReference type="InterPro" id="IPR019734">
    <property type="entry name" value="TPR_rpt"/>
</dbReference>
<accession>A0A645EG51</accession>